<evidence type="ECO:0000313" key="2">
    <source>
        <dbReference type="EMBL" id="CAH1791692.1"/>
    </source>
</evidence>
<evidence type="ECO:0000256" key="1">
    <source>
        <dbReference type="SAM" id="MobiDB-lite"/>
    </source>
</evidence>
<proteinExistence type="predicted"/>
<feature type="compositionally biased region" description="Polar residues" evidence="1">
    <location>
        <begin position="637"/>
        <end position="667"/>
    </location>
</feature>
<name>A0A8J1XVK7_OWEFU</name>
<dbReference type="Proteomes" id="UP000749559">
    <property type="component" value="Unassembled WGS sequence"/>
</dbReference>
<gene>
    <name evidence="2" type="ORF">OFUS_LOCUS16749</name>
</gene>
<feature type="region of interest" description="Disordered" evidence="1">
    <location>
        <begin position="503"/>
        <end position="561"/>
    </location>
</feature>
<reference evidence="2" key="1">
    <citation type="submission" date="2022-03" db="EMBL/GenBank/DDBJ databases">
        <authorList>
            <person name="Martin C."/>
        </authorList>
    </citation>
    <scope>NUCLEOTIDE SEQUENCE</scope>
</reference>
<dbReference type="GO" id="GO:0042754">
    <property type="term" value="P:negative regulation of circadian rhythm"/>
    <property type="evidence" value="ECO:0007669"/>
    <property type="project" value="InterPro"/>
</dbReference>
<dbReference type="Pfam" id="PF15800">
    <property type="entry name" value="CiPC"/>
    <property type="match status" value="1"/>
</dbReference>
<organism evidence="2 3">
    <name type="scientific">Owenia fusiformis</name>
    <name type="common">Polychaete worm</name>
    <dbReference type="NCBI Taxonomy" id="6347"/>
    <lineage>
        <taxon>Eukaryota</taxon>
        <taxon>Metazoa</taxon>
        <taxon>Spiralia</taxon>
        <taxon>Lophotrochozoa</taxon>
        <taxon>Annelida</taxon>
        <taxon>Polychaeta</taxon>
        <taxon>Sedentaria</taxon>
        <taxon>Canalipalpata</taxon>
        <taxon>Sabellida</taxon>
        <taxon>Oweniida</taxon>
        <taxon>Oweniidae</taxon>
        <taxon>Owenia</taxon>
    </lineage>
</organism>
<feature type="compositionally biased region" description="Basic and acidic residues" evidence="1">
    <location>
        <begin position="523"/>
        <end position="532"/>
    </location>
</feature>
<dbReference type="AlphaFoldDB" id="A0A8J1XVK7"/>
<dbReference type="InterPro" id="IPR031602">
    <property type="entry name" value="CIPC"/>
</dbReference>
<keyword evidence="3" id="KW-1185">Reference proteome</keyword>
<feature type="region of interest" description="Disordered" evidence="1">
    <location>
        <begin position="356"/>
        <end position="377"/>
    </location>
</feature>
<accession>A0A8J1XVK7</accession>
<sequence length="676" mass="74891">MDHNTSGTKQECDKNMESSQLLKRSRSVLSKQIYQELNRTNKDHTEKSAKLQQMYDVLKTVKRRKMEKNNSTITPTWNNNTVASYVKSLDNIGFSSVDPVEFKQNGSGDRFRKLPVTNFSSVCGDSGYGSSLYKSSISGKSDYGHTSGYKSDLTCGQKSDYGSDTYSSSENKTSLEQTGYIVGSSKSEALDIHTVSSKRKRFKKTAEALKECGLLDITKRTSALVKEHGGTVSQVQKLAKDMKAFAESVLNDPKNAHLKDMLRHNLNSIRTGDPKKHGVNVRSINTGVNGETKSEVGNHFSSNLDSHHPSNLNFTCSSTNPKRVPTIHQVSLGSYHGGYENGCKDSLTVEPNVNSRLKRDQTEPSPFNQGRLGDKTTNSSIQSGFAHSDVINDDIKLAIHNQSKTDPFISDHFDSDSDFLLQSDSENTLVTQSGSEFPLFSELSPICTEVESENSSLSASPVKDCALSEKNFGCSLQKMPIPTTQSAIFSYKGITDSKNLVSSTNMSQDVSPQRTNIPLSSKTSKESIHVKETQPPYQFAKPFQRFSDPTQKRTRPKYYFKKGPDNVLTLTKYPSSTSKESVTTVNQAKEENIKCMPSKQNVQSHPNLAEPQQQNVGPSLDFFKMLPEKADLAPETCQKSPQNNSPSPGNCHPTQNFSFQDYRTSPLNEHLSHDHG</sequence>
<feature type="compositionally biased region" description="Polar residues" evidence="1">
    <location>
        <begin position="503"/>
        <end position="522"/>
    </location>
</feature>
<comment type="caution">
    <text evidence="2">The sequence shown here is derived from an EMBL/GenBank/DDBJ whole genome shotgun (WGS) entry which is preliminary data.</text>
</comment>
<dbReference type="GO" id="GO:0045892">
    <property type="term" value="P:negative regulation of DNA-templated transcription"/>
    <property type="evidence" value="ECO:0007669"/>
    <property type="project" value="InterPro"/>
</dbReference>
<dbReference type="OrthoDB" id="6374619at2759"/>
<evidence type="ECO:0000313" key="3">
    <source>
        <dbReference type="Proteomes" id="UP000749559"/>
    </source>
</evidence>
<dbReference type="EMBL" id="CAIIXF020000008">
    <property type="protein sequence ID" value="CAH1791692.1"/>
    <property type="molecule type" value="Genomic_DNA"/>
</dbReference>
<feature type="region of interest" description="Disordered" evidence="1">
    <location>
        <begin position="627"/>
        <end position="676"/>
    </location>
</feature>
<feature type="region of interest" description="Disordered" evidence="1">
    <location>
        <begin position="1"/>
        <end position="25"/>
    </location>
</feature>
<protein>
    <submittedName>
        <fullName evidence="2">Uncharacterized protein</fullName>
    </submittedName>
</protein>